<dbReference type="InterPro" id="IPR036388">
    <property type="entry name" value="WH-like_DNA-bd_sf"/>
</dbReference>
<dbReference type="EMBL" id="LRPX01000069">
    <property type="protein sequence ID" value="KXA13486.1"/>
    <property type="molecule type" value="Genomic_DNA"/>
</dbReference>
<reference evidence="3" key="1">
    <citation type="submission" date="2016-01" db="EMBL/GenBank/DDBJ databases">
        <authorList>
            <person name="Mitreva M."/>
            <person name="Pepin K.H."/>
            <person name="Mihindukulasuriya K.A."/>
            <person name="Fulton R."/>
            <person name="Fronick C."/>
            <person name="O'Laughlin M."/>
            <person name="Miner T."/>
            <person name="Herter B."/>
            <person name="Rosa B.A."/>
            <person name="Cordes M."/>
            <person name="Tomlinson C."/>
            <person name="Wollam A."/>
            <person name="Palsikar V.B."/>
            <person name="Mardis E.R."/>
            <person name="Wilson R.K."/>
        </authorList>
    </citation>
    <scope>NUCLEOTIDE SEQUENCE [LARGE SCALE GENOMIC DNA]</scope>
    <source>
        <strain evidence="3">CMW8396</strain>
    </source>
</reference>
<dbReference type="InterPro" id="IPR036390">
    <property type="entry name" value="WH_DNA-bd_sf"/>
</dbReference>
<proteinExistence type="inferred from homology"/>
<dbReference type="PANTHER" id="PTHR18964">
    <property type="entry name" value="ROK (REPRESSOR, ORF, KINASE) FAMILY"/>
    <property type="match status" value="1"/>
</dbReference>
<accession>A0A133NB13</accession>
<dbReference type="Pfam" id="PF00480">
    <property type="entry name" value="ROK"/>
    <property type="match status" value="1"/>
</dbReference>
<sequence length="384" mass="43674">MRKEKEERILECIREQEKISRISLAKLLQWNPTTVGSIVAELLKKSYIQEVEMEASTGGRKATLLSLKEDMSPSILGISFAPSFLQIGIGSIQGKIFETEKIVLTPLIIEKIWQFLFQIIDKKLNKWKEIRQISVIISGLVNSEKGVSIFSPHYQWRNIEIKKILEERYQKKVFVENDVRAMALLEKSFGSCKKKRNFVVLNIGDGVGSSIFIDNKLYIGSYSSSGELGHMQVNAKGLRRCSCGKIGCLESEVSNLSILDKISSQIKLGQYSILRQKLKRDGNLSIEDFLFALGEKDLLALQIAEESVEMITRALDAIISLLNPERVILYGSIFQSEYLYREILKKIQSILISEQGYKISLSNFYKEAYAYAPFAVLRYLSIKN</sequence>
<organism evidence="2 3">
    <name type="scientific">Fusobacterium equinum</name>
    <dbReference type="NCBI Taxonomy" id="134605"/>
    <lineage>
        <taxon>Bacteria</taxon>
        <taxon>Fusobacteriati</taxon>
        <taxon>Fusobacteriota</taxon>
        <taxon>Fusobacteriia</taxon>
        <taxon>Fusobacteriales</taxon>
        <taxon>Fusobacteriaceae</taxon>
        <taxon>Fusobacterium</taxon>
    </lineage>
</organism>
<dbReference type="PATRIC" id="fig|134605.3.peg.1374"/>
<gene>
    <name evidence="2" type="ORF">HMPREF3206_01388</name>
</gene>
<dbReference type="PANTHER" id="PTHR18964:SF149">
    <property type="entry name" value="BIFUNCTIONAL UDP-N-ACETYLGLUCOSAMINE 2-EPIMERASE_N-ACETYLMANNOSAMINE KINASE"/>
    <property type="match status" value="1"/>
</dbReference>
<protein>
    <submittedName>
        <fullName evidence="2">ROK family protein</fullName>
    </submittedName>
</protein>
<dbReference type="AlphaFoldDB" id="A0A133NB13"/>
<evidence type="ECO:0000313" key="2">
    <source>
        <dbReference type="EMBL" id="KXA13486.1"/>
    </source>
</evidence>
<dbReference type="CDD" id="cd24072">
    <property type="entry name" value="ASKHA_ATPase_ROK_YphH-like"/>
    <property type="match status" value="1"/>
</dbReference>
<dbReference type="SUPFAM" id="SSF53067">
    <property type="entry name" value="Actin-like ATPase domain"/>
    <property type="match status" value="1"/>
</dbReference>
<dbReference type="InterPro" id="IPR000600">
    <property type="entry name" value="ROK"/>
</dbReference>
<dbReference type="SUPFAM" id="SSF46785">
    <property type="entry name" value="Winged helix' DNA-binding domain"/>
    <property type="match status" value="1"/>
</dbReference>
<evidence type="ECO:0000256" key="1">
    <source>
        <dbReference type="ARBA" id="ARBA00006479"/>
    </source>
</evidence>
<dbReference type="Proteomes" id="UP000070617">
    <property type="component" value="Unassembled WGS sequence"/>
</dbReference>
<dbReference type="Gene3D" id="1.10.10.10">
    <property type="entry name" value="Winged helix-like DNA-binding domain superfamily/Winged helix DNA-binding domain"/>
    <property type="match status" value="1"/>
</dbReference>
<dbReference type="STRING" id="134605.HMPREF3206_01388"/>
<dbReference type="InterPro" id="IPR043129">
    <property type="entry name" value="ATPase_NBD"/>
</dbReference>
<keyword evidence="3" id="KW-1185">Reference proteome</keyword>
<comment type="caution">
    <text evidence="2">The sequence shown here is derived from an EMBL/GenBank/DDBJ whole genome shotgun (WGS) entry which is preliminary data.</text>
</comment>
<comment type="similarity">
    <text evidence="1">Belongs to the ROK (NagC/XylR) family.</text>
</comment>
<name>A0A133NB13_9FUSO</name>
<evidence type="ECO:0000313" key="3">
    <source>
        <dbReference type="Proteomes" id="UP000070617"/>
    </source>
</evidence>
<dbReference type="Gene3D" id="3.30.420.40">
    <property type="match status" value="2"/>
</dbReference>
<dbReference type="RefSeq" id="WP_060793796.1">
    <property type="nucleotide sequence ID" value="NZ_KQ956559.1"/>
</dbReference>